<feature type="region of interest" description="Disordered" evidence="1">
    <location>
        <begin position="91"/>
        <end position="112"/>
    </location>
</feature>
<accession>A0AAX6E1N3</accession>
<evidence type="ECO:0000256" key="1">
    <source>
        <dbReference type="SAM" id="MobiDB-lite"/>
    </source>
</evidence>
<sequence length="112" mass="11770">MAEERCFAAGELKNESDASRESGATRSSARRHGRGVSPRGLRWLAQSEAGSDLSESRAEAVGYGIGARRGFVELRWHGRRGTGHGGCLFGQASRAGWNDPVGAGGKTGSAPR</sequence>
<protein>
    <submittedName>
        <fullName evidence="2">Pollen-specific leucine-rich repeat extensin-like protein 3</fullName>
    </submittedName>
</protein>
<keyword evidence="3" id="KW-1185">Reference proteome</keyword>
<dbReference type="Proteomes" id="UP001140949">
    <property type="component" value="Unassembled WGS sequence"/>
</dbReference>
<proteinExistence type="predicted"/>
<feature type="compositionally biased region" description="Gly residues" evidence="1">
    <location>
        <begin position="102"/>
        <end position="112"/>
    </location>
</feature>
<organism evidence="2 3">
    <name type="scientific">Iris pallida</name>
    <name type="common">Sweet iris</name>
    <dbReference type="NCBI Taxonomy" id="29817"/>
    <lineage>
        <taxon>Eukaryota</taxon>
        <taxon>Viridiplantae</taxon>
        <taxon>Streptophyta</taxon>
        <taxon>Embryophyta</taxon>
        <taxon>Tracheophyta</taxon>
        <taxon>Spermatophyta</taxon>
        <taxon>Magnoliopsida</taxon>
        <taxon>Liliopsida</taxon>
        <taxon>Asparagales</taxon>
        <taxon>Iridaceae</taxon>
        <taxon>Iridoideae</taxon>
        <taxon>Irideae</taxon>
        <taxon>Iris</taxon>
    </lineage>
</organism>
<dbReference type="AlphaFoldDB" id="A0AAX6E1N3"/>
<evidence type="ECO:0000313" key="3">
    <source>
        <dbReference type="Proteomes" id="UP001140949"/>
    </source>
</evidence>
<gene>
    <name evidence="2" type="ORF">M6B38_215545</name>
</gene>
<evidence type="ECO:0000313" key="2">
    <source>
        <dbReference type="EMBL" id="KAJ6797964.1"/>
    </source>
</evidence>
<dbReference type="EMBL" id="JANAVB010040618">
    <property type="protein sequence ID" value="KAJ6797964.1"/>
    <property type="molecule type" value="Genomic_DNA"/>
</dbReference>
<reference evidence="2" key="2">
    <citation type="submission" date="2023-04" db="EMBL/GenBank/DDBJ databases">
        <authorList>
            <person name="Bruccoleri R.E."/>
            <person name="Oakeley E.J."/>
            <person name="Faust A.-M."/>
            <person name="Dessus-Babus S."/>
            <person name="Altorfer M."/>
            <person name="Burckhardt D."/>
            <person name="Oertli M."/>
            <person name="Naumann U."/>
            <person name="Petersen F."/>
            <person name="Wong J."/>
        </authorList>
    </citation>
    <scope>NUCLEOTIDE SEQUENCE</scope>
    <source>
        <strain evidence="2">GSM-AAB239-AS_SAM_17_03QT</strain>
        <tissue evidence="2">Leaf</tissue>
    </source>
</reference>
<feature type="compositionally biased region" description="Basic and acidic residues" evidence="1">
    <location>
        <begin position="1"/>
        <end position="20"/>
    </location>
</feature>
<feature type="region of interest" description="Disordered" evidence="1">
    <location>
        <begin position="1"/>
        <end position="57"/>
    </location>
</feature>
<comment type="caution">
    <text evidence="2">The sequence shown here is derived from an EMBL/GenBank/DDBJ whole genome shotgun (WGS) entry which is preliminary data.</text>
</comment>
<reference evidence="2" key="1">
    <citation type="journal article" date="2023" name="GigaByte">
        <title>Genome assembly of the bearded iris, Iris pallida Lam.</title>
        <authorList>
            <person name="Bruccoleri R.E."/>
            <person name="Oakeley E.J."/>
            <person name="Faust A.M.E."/>
            <person name="Altorfer M."/>
            <person name="Dessus-Babus S."/>
            <person name="Burckhardt D."/>
            <person name="Oertli M."/>
            <person name="Naumann U."/>
            <person name="Petersen F."/>
            <person name="Wong J."/>
        </authorList>
    </citation>
    <scope>NUCLEOTIDE SEQUENCE</scope>
    <source>
        <strain evidence="2">GSM-AAB239-AS_SAM_17_03QT</strain>
    </source>
</reference>
<name>A0AAX6E1N3_IRIPA</name>